<keyword evidence="5 7" id="KW-0378">Hydrolase</keyword>
<feature type="transmembrane region" description="Helical" evidence="7">
    <location>
        <begin position="30"/>
        <end position="52"/>
    </location>
</feature>
<dbReference type="Gene3D" id="2.10.109.10">
    <property type="entry name" value="Umud Fragment, subunit A"/>
    <property type="match status" value="1"/>
</dbReference>
<dbReference type="InterPro" id="IPR019758">
    <property type="entry name" value="Pept_S26A_signal_pept_1_CS"/>
</dbReference>
<dbReference type="SUPFAM" id="SSF51306">
    <property type="entry name" value="LexA/Signal peptidase"/>
    <property type="match status" value="1"/>
</dbReference>
<dbReference type="InterPro" id="IPR019533">
    <property type="entry name" value="Peptidase_S26"/>
</dbReference>
<keyword evidence="7" id="KW-0812">Transmembrane</keyword>
<dbReference type="CDD" id="cd06530">
    <property type="entry name" value="S26_SPase_I"/>
    <property type="match status" value="1"/>
</dbReference>
<dbReference type="EMBL" id="DVFW01000003">
    <property type="protein sequence ID" value="HIQ79723.1"/>
    <property type="molecule type" value="Genomic_DNA"/>
</dbReference>
<comment type="catalytic activity">
    <reaction evidence="1 7">
        <text>Cleavage of hydrophobic, N-terminal signal or leader sequences from secreted and periplasmic proteins.</text>
        <dbReference type="EC" id="3.4.21.89"/>
    </reaction>
</comment>
<keyword evidence="7" id="KW-0645">Protease</keyword>
<dbReference type="GO" id="GO:0005886">
    <property type="term" value="C:plasma membrane"/>
    <property type="evidence" value="ECO:0007669"/>
    <property type="project" value="UniProtKB-SubCell"/>
</dbReference>
<reference evidence="9" key="2">
    <citation type="journal article" date="2021" name="PeerJ">
        <title>Extensive microbial diversity within the chicken gut microbiome revealed by metagenomics and culture.</title>
        <authorList>
            <person name="Gilroy R."/>
            <person name="Ravi A."/>
            <person name="Getino M."/>
            <person name="Pursley I."/>
            <person name="Horton D.L."/>
            <person name="Alikhan N.F."/>
            <person name="Baker D."/>
            <person name="Gharbi K."/>
            <person name="Hall N."/>
            <person name="Watson M."/>
            <person name="Adriaenssens E.M."/>
            <person name="Foster-Nyarko E."/>
            <person name="Jarju S."/>
            <person name="Secka A."/>
            <person name="Antonio M."/>
            <person name="Oren A."/>
            <person name="Chaudhuri R.R."/>
            <person name="La Ragione R."/>
            <person name="Hildebrand F."/>
            <person name="Pallen M.J."/>
        </authorList>
    </citation>
    <scope>NUCLEOTIDE SEQUENCE</scope>
    <source>
        <strain evidence="9">ChiSjej1B19-3389</strain>
    </source>
</reference>
<dbReference type="Pfam" id="PF10502">
    <property type="entry name" value="Peptidase_S26"/>
    <property type="match status" value="1"/>
</dbReference>
<evidence type="ECO:0000256" key="7">
    <source>
        <dbReference type="RuleBase" id="RU362042"/>
    </source>
</evidence>
<dbReference type="PROSITE" id="PS00761">
    <property type="entry name" value="SPASE_I_3"/>
    <property type="match status" value="1"/>
</dbReference>
<proteinExistence type="inferred from homology"/>
<dbReference type="GO" id="GO:0006465">
    <property type="term" value="P:signal peptide processing"/>
    <property type="evidence" value="ECO:0007669"/>
    <property type="project" value="InterPro"/>
</dbReference>
<dbReference type="GO" id="GO:0009003">
    <property type="term" value="F:signal peptidase activity"/>
    <property type="evidence" value="ECO:0007669"/>
    <property type="project" value="UniProtKB-EC"/>
</dbReference>
<dbReference type="PANTHER" id="PTHR43390">
    <property type="entry name" value="SIGNAL PEPTIDASE I"/>
    <property type="match status" value="1"/>
</dbReference>
<dbReference type="Proteomes" id="UP000886787">
    <property type="component" value="Unassembled WGS sequence"/>
</dbReference>
<comment type="subcellular location">
    <subcellularLocation>
        <location evidence="2">Cell membrane</location>
        <topology evidence="2">Single-pass type II membrane protein</topology>
    </subcellularLocation>
    <subcellularLocation>
        <location evidence="7">Membrane</location>
        <topology evidence="7">Single-pass type II membrane protein</topology>
    </subcellularLocation>
</comment>
<feature type="active site" evidence="6">
    <location>
        <position position="58"/>
    </location>
</feature>
<protein>
    <recommendedName>
        <fullName evidence="4 7">Signal peptidase I</fullName>
        <ecNumber evidence="4 7">3.4.21.89</ecNumber>
    </recommendedName>
</protein>
<name>A0A9D0ZFX0_9FIRM</name>
<evidence type="ECO:0000256" key="3">
    <source>
        <dbReference type="ARBA" id="ARBA00009370"/>
    </source>
</evidence>
<evidence type="ECO:0000313" key="10">
    <source>
        <dbReference type="Proteomes" id="UP000886787"/>
    </source>
</evidence>
<gene>
    <name evidence="9" type="primary">lepB</name>
    <name evidence="9" type="ORF">IAD32_00370</name>
</gene>
<comment type="similarity">
    <text evidence="3 7">Belongs to the peptidase S26 family.</text>
</comment>
<organism evidence="9 10">
    <name type="scientific">Candidatus Scatavimonas merdigallinarum</name>
    <dbReference type="NCBI Taxonomy" id="2840914"/>
    <lineage>
        <taxon>Bacteria</taxon>
        <taxon>Bacillati</taxon>
        <taxon>Bacillota</taxon>
        <taxon>Clostridia</taxon>
        <taxon>Eubacteriales</taxon>
        <taxon>Oscillospiraceae</taxon>
        <taxon>Oscillospiraceae incertae sedis</taxon>
        <taxon>Candidatus Scatavimonas</taxon>
    </lineage>
</organism>
<dbReference type="PRINTS" id="PR00727">
    <property type="entry name" value="LEADERPTASE"/>
</dbReference>
<feature type="active site" evidence="6">
    <location>
        <position position="98"/>
    </location>
</feature>
<evidence type="ECO:0000256" key="2">
    <source>
        <dbReference type="ARBA" id="ARBA00004401"/>
    </source>
</evidence>
<evidence type="ECO:0000256" key="4">
    <source>
        <dbReference type="ARBA" id="ARBA00013208"/>
    </source>
</evidence>
<reference evidence="9" key="1">
    <citation type="submission" date="2020-10" db="EMBL/GenBank/DDBJ databases">
        <authorList>
            <person name="Gilroy R."/>
        </authorList>
    </citation>
    <scope>NUCLEOTIDE SEQUENCE</scope>
    <source>
        <strain evidence="9">ChiSjej1B19-3389</strain>
    </source>
</reference>
<dbReference type="GO" id="GO:0004252">
    <property type="term" value="F:serine-type endopeptidase activity"/>
    <property type="evidence" value="ECO:0007669"/>
    <property type="project" value="InterPro"/>
</dbReference>
<evidence type="ECO:0000256" key="1">
    <source>
        <dbReference type="ARBA" id="ARBA00000677"/>
    </source>
</evidence>
<dbReference type="AlphaFoldDB" id="A0A9D0ZFX0"/>
<comment type="caution">
    <text evidence="9">The sequence shown here is derived from an EMBL/GenBank/DDBJ whole genome shotgun (WGS) entry which is preliminary data.</text>
</comment>
<evidence type="ECO:0000256" key="6">
    <source>
        <dbReference type="PIRSR" id="PIRSR600223-1"/>
    </source>
</evidence>
<keyword evidence="7" id="KW-0472">Membrane</keyword>
<evidence type="ECO:0000256" key="5">
    <source>
        <dbReference type="ARBA" id="ARBA00022801"/>
    </source>
</evidence>
<dbReference type="PANTHER" id="PTHR43390:SF1">
    <property type="entry name" value="CHLOROPLAST PROCESSING PEPTIDASE"/>
    <property type="match status" value="1"/>
</dbReference>
<accession>A0A9D0ZFX0</accession>
<evidence type="ECO:0000313" key="9">
    <source>
        <dbReference type="EMBL" id="HIQ79723.1"/>
    </source>
</evidence>
<sequence>MLTTAVFGPETEQAKRDEERRSAAGLCFEWLQALATALVIVVLLLTFVFRLVDVEGESMMDTLHHKDKLFVTSLLYTPQNGDVVIVSHGQEYQTPIVKRVIATAGQTVEIDYAKNQVIVDGVIIEEPYIKEPMLKKDIYTTDNPIQVPEGMVFVMGDNRNNSLDSRSHQVGLIAEDDIIGKAEFILFPFHRFSSIYE</sequence>
<dbReference type="InterPro" id="IPR000223">
    <property type="entry name" value="Pept_S26A_signal_pept_1"/>
</dbReference>
<evidence type="ECO:0000259" key="8">
    <source>
        <dbReference type="Pfam" id="PF10502"/>
    </source>
</evidence>
<feature type="domain" description="Peptidase S26" evidence="8">
    <location>
        <begin position="28"/>
        <end position="186"/>
    </location>
</feature>
<dbReference type="NCBIfam" id="TIGR02227">
    <property type="entry name" value="sigpep_I_bact"/>
    <property type="match status" value="1"/>
</dbReference>
<dbReference type="EC" id="3.4.21.89" evidence="4 7"/>
<dbReference type="InterPro" id="IPR036286">
    <property type="entry name" value="LexA/Signal_pep-like_sf"/>
</dbReference>
<keyword evidence="7" id="KW-1133">Transmembrane helix</keyword>